<evidence type="ECO:0000259" key="6">
    <source>
        <dbReference type="Pfam" id="PF25917"/>
    </source>
</evidence>
<comment type="similarity">
    <text evidence="2">Belongs to the membrane fusion protein (MFP) (TC 8.A.1) family.</text>
</comment>
<dbReference type="Gene3D" id="1.10.287.470">
    <property type="entry name" value="Helix hairpin bin"/>
    <property type="match status" value="1"/>
</dbReference>
<feature type="coiled-coil region" evidence="3">
    <location>
        <begin position="96"/>
        <end position="123"/>
    </location>
</feature>
<evidence type="ECO:0000256" key="3">
    <source>
        <dbReference type="SAM" id="Coils"/>
    </source>
</evidence>
<feature type="domain" description="Multidrug resistance protein MdtA-like alpha-helical hairpin" evidence="5">
    <location>
        <begin position="105"/>
        <end position="172"/>
    </location>
</feature>
<feature type="domain" description="Multidrug resistance protein MdtA-like beta-barrel" evidence="7">
    <location>
        <begin position="211"/>
        <end position="296"/>
    </location>
</feature>
<dbReference type="PANTHER" id="PTHR30158">
    <property type="entry name" value="ACRA/E-RELATED COMPONENT OF DRUG EFFLUX TRANSPORTER"/>
    <property type="match status" value="1"/>
</dbReference>
<dbReference type="PANTHER" id="PTHR30158:SF23">
    <property type="entry name" value="MULTIDRUG RESISTANCE PROTEIN MEXA"/>
    <property type="match status" value="1"/>
</dbReference>
<dbReference type="Gene3D" id="2.40.420.20">
    <property type="match status" value="1"/>
</dbReference>
<dbReference type="PROSITE" id="PS51257">
    <property type="entry name" value="PROKAR_LIPOPROTEIN"/>
    <property type="match status" value="1"/>
</dbReference>
<proteinExistence type="inferred from homology"/>
<feature type="signal peptide" evidence="4">
    <location>
        <begin position="1"/>
        <end position="19"/>
    </location>
</feature>
<comment type="subcellular location">
    <subcellularLocation>
        <location evidence="1">Cell envelope</location>
    </subcellularLocation>
</comment>
<keyword evidence="4" id="KW-0732">Signal</keyword>
<feature type="domain" description="Multidrug resistance protein MdtA-like C-terminal permuted SH3" evidence="8">
    <location>
        <begin position="302"/>
        <end position="362"/>
    </location>
</feature>
<dbReference type="Gene3D" id="2.40.50.100">
    <property type="match status" value="1"/>
</dbReference>
<reference evidence="9 10" key="1">
    <citation type="submission" date="2024-12" db="EMBL/GenBank/DDBJ databases">
        <authorList>
            <person name="Hu S."/>
        </authorList>
    </citation>
    <scope>NUCLEOTIDE SEQUENCE [LARGE SCALE GENOMIC DNA]</scope>
    <source>
        <strain evidence="9 10">P-25</strain>
    </source>
</reference>
<evidence type="ECO:0000313" key="9">
    <source>
        <dbReference type="EMBL" id="MFN0292920.1"/>
    </source>
</evidence>
<name>A0ABW9JKE8_9SPHI</name>
<comment type="caution">
    <text evidence="9">The sequence shown here is derived from an EMBL/GenBank/DDBJ whole genome shotgun (WGS) entry which is preliminary data.</text>
</comment>
<organism evidence="9 10">
    <name type="scientific">Pedobacter helvus</name>
    <dbReference type="NCBI Taxonomy" id="2563444"/>
    <lineage>
        <taxon>Bacteria</taxon>
        <taxon>Pseudomonadati</taxon>
        <taxon>Bacteroidota</taxon>
        <taxon>Sphingobacteriia</taxon>
        <taxon>Sphingobacteriales</taxon>
        <taxon>Sphingobacteriaceae</taxon>
        <taxon>Pedobacter</taxon>
    </lineage>
</organism>
<evidence type="ECO:0000313" key="10">
    <source>
        <dbReference type="Proteomes" id="UP001517367"/>
    </source>
</evidence>
<dbReference type="InterPro" id="IPR058626">
    <property type="entry name" value="MdtA-like_b-barrel"/>
</dbReference>
<gene>
    <name evidence="9" type="ORF">E5L68_016100</name>
</gene>
<dbReference type="InterPro" id="IPR058624">
    <property type="entry name" value="MdtA-like_HH"/>
</dbReference>
<dbReference type="EMBL" id="SRMP02000034">
    <property type="protein sequence ID" value="MFN0292920.1"/>
    <property type="molecule type" value="Genomic_DNA"/>
</dbReference>
<protein>
    <submittedName>
        <fullName evidence="9">Efflux RND transporter periplasmic adaptor subunit</fullName>
    </submittedName>
</protein>
<sequence>MKQFSFLLSLTGVASLIMASCSGGKDQKAGAPTGPQNYPVVQVNAFNTTLESDYPAMLEGQQNVDIRPKIDGFIEKIYVDEGATVKQGQPLFAINAPQYQQEVRTAEAAIRSAEAEVSAAQLQYNKTKPLVEKDIISKFDLENAALTLTAKKANLAQAKASLVNAKVNLGYTIVTSPVSGVIGTIPYKVGALVSSTSQQPLTTVSSISKVYAYFSLNEKQLLEIARNTKGRTLEDKIKQIPNVTLVLADGSIYPEKGKIETISGQINAQTGASSLRATFPNPNGLLRSGSSAAIRIPQNIENALLVPQKSTTDIQGKKFVYLVNDTAGVKPTNIEIMELTKGNYYVVTKGLKNGDKIVLEGFASLKDGDKIKPQVKSADSVFAEAKNK</sequence>
<dbReference type="SUPFAM" id="SSF111369">
    <property type="entry name" value="HlyD-like secretion proteins"/>
    <property type="match status" value="1"/>
</dbReference>
<dbReference type="InterPro" id="IPR058625">
    <property type="entry name" value="MdtA-like_BSH"/>
</dbReference>
<dbReference type="Pfam" id="PF25944">
    <property type="entry name" value="Beta-barrel_RND"/>
    <property type="match status" value="1"/>
</dbReference>
<dbReference type="Pfam" id="PF25967">
    <property type="entry name" value="RND-MFP_C"/>
    <property type="match status" value="1"/>
</dbReference>
<evidence type="ECO:0000259" key="8">
    <source>
        <dbReference type="Pfam" id="PF25967"/>
    </source>
</evidence>
<dbReference type="NCBIfam" id="TIGR01730">
    <property type="entry name" value="RND_mfp"/>
    <property type="match status" value="1"/>
</dbReference>
<accession>A0ABW9JKE8</accession>
<evidence type="ECO:0000259" key="5">
    <source>
        <dbReference type="Pfam" id="PF25876"/>
    </source>
</evidence>
<feature type="domain" description="Multidrug resistance protein MdtA-like barrel-sandwich hybrid" evidence="6">
    <location>
        <begin position="63"/>
        <end position="204"/>
    </location>
</feature>
<evidence type="ECO:0000256" key="1">
    <source>
        <dbReference type="ARBA" id="ARBA00004196"/>
    </source>
</evidence>
<dbReference type="Pfam" id="PF25876">
    <property type="entry name" value="HH_MFP_RND"/>
    <property type="match status" value="1"/>
</dbReference>
<evidence type="ECO:0000256" key="2">
    <source>
        <dbReference type="ARBA" id="ARBA00009477"/>
    </source>
</evidence>
<dbReference type="Proteomes" id="UP001517367">
    <property type="component" value="Unassembled WGS sequence"/>
</dbReference>
<dbReference type="RefSeq" id="WP_138728676.1">
    <property type="nucleotide sequence ID" value="NZ_SRMP02000034.1"/>
</dbReference>
<dbReference type="InterPro" id="IPR006143">
    <property type="entry name" value="RND_pump_MFP"/>
</dbReference>
<dbReference type="Gene3D" id="2.40.30.170">
    <property type="match status" value="1"/>
</dbReference>
<evidence type="ECO:0000256" key="4">
    <source>
        <dbReference type="SAM" id="SignalP"/>
    </source>
</evidence>
<keyword evidence="10" id="KW-1185">Reference proteome</keyword>
<feature type="chain" id="PRO_5045695951" evidence="4">
    <location>
        <begin position="20"/>
        <end position="388"/>
    </location>
</feature>
<dbReference type="Pfam" id="PF25917">
    <property type="entry name" value="BSH_RND"/>
    <property type="match status" value="1"/>
</dbReference>
<evidence type="ECO:0000259" key="7">
    <source>
        <dbReference type="Pfam" id="PF25944"/>
    </source>
</evidence>
<dbReference type="InterPro" id="IPR058627">
    <property type="entry name" value="MdtA-like_C"/>
</dbReference>
<keyword evidence="3" id="KW-0175">Coiled coil</keyword>